<organism evidence="7 8">
    <name type="scientific">Filifactor villosus</name>
    <dbReference type="NCBI Taxonomy" id="29374"/>
    <lineage>
        <taxon>Bacteria</taxon>
        <taxon>Bacillati</taxon>
        <taxon>Bacillota</taxon>
        <taxon>Clostridia</taxon>
        <taxon>Peptostreptococcales</taxon>
        <taxon>Filifactoraceae</taxon>
        <taxon>Filifactor</taxon>
    </lineage>
</organism>
<comment type="caution">
    <text evidence="7">The sequence shown here is derived from an EMBL/GenBank/DDBJ whole genome shotgun (WGS) entry which is preliminary data.</text>
</comment>
<dbReference type="InterPro" id="IPR050596">
    <property type="entry name" value="AspAT/PAT-like"/>
</dbReference>
<comment type="similarity">
    <text evidence="2">Belongs to the class-I pyridoxal-phosphate-dependent aminotransferase family.</text>
</comment>
<dbReference type="Gene3D" id="3.40.640.10">
    <property type="entry name" value="Type I PLP-dependent aspartate aminotransferase-like (Major domain)"/>
    <property type="match status" value="1"/>
</dbReference>
<dbReference type="GO" id="GO:0008483">
    <property type="term" value="F:transaminase activity"/>
    <property type="evidence" value="ECO:0007669"/>
    <property type="project" value="UniProtKB-KW"/>
</dbReference>
<evidence type="ECO:0000313" key="7">
    <source>
        <dbReference type="EMBL" id="MFC4803813.1"/>
    </source>
</evidence>
<dbReference type="EC" id="2.6.1.-" evidence="7"/>
<dbReference type="NCBIfam" id="NF004975">
    <property type="entry name" value="PRK06348.1"/>
    <property type="match status" value="1"/>
</dbReference>
<dbReference type="InterPro" id="IPR015422">
    <property type="entry name" value="PyrdxlP-dep_Trfase_small"/>
</dbReference>
<keyword evidence="4 7" id="KW-0808">Transferase</keyword>
<evidence type="ECO:0000256" key="3">
    <source>
        <dbReference type="ARBA" id="ARBA00022576"/>
    </source>
</evidence>
<sequence>MKHRFISKRYWNDISTPMGESAGLLSKYDDIINFSLGDPDFTTHDLIIDKSMEDAKAGHTHYTDFFGDPELRDEICNYYREDFAMDVKREEVMIATSGCHAMWLALEAILDDGDEVIIHDPFFTPYPQQIELCRGKVVYLPTFEEELFEINVDRLEQLITNRTKALVVNTPNNPTGTCFRKSTLEQIAQVALKHDLIVIADDVYTAFSFDEPFIPIASLEGMKERTIILGTFSKNYAMTGWRIGYIIAPDFLIKTIKDINENNVFTAPSVSQRAAIYALRERKNVVPPIVQEVKSRLDYAYKRICSIPKMSCIPPRGSMYMFVNIKETGLSSTEVCDILLREAHIVALPGIAFGNAGEGYIRLALTIDIPHLEEAFDRIERLSIFSEKD</sequence>
<reference evidence="8" key="1">
    <citation type="journal article" date="2019" name="Int. J. Syst. Evol. Microbiol.">
        <title>The Global Catalogue of Microorganisms (GCM) 10K type strain sequencing project: providing services to taxonomists for standard genome sequencing and annotation.</title>
        <authorList>
            <consortium name="The Broad Institute Genomics Platform"/>
            <consortium name="The Broad Institute Genome Sequencing Center for Infectious Disease"/>
            <person name="Wu L."/>
            <person name="Ma J."/>
        </authorList>
    </citation>
    <scope>NUCLEOTIDE SEQUENCE [LARGE SCALE GENOMIC DNA]</scope>
    <source>
        <strain evidence="8">CCUG 46385</strain>
    </source>
</reference>
<dbReference type="InterPro" id="IPR015421">
    <property type="entry name" value="PyrdxlP-dep_Trfase_major"/>
</dbReference>
<dbReference type="RefSeq" id="WP_379787277.1">
    <property type="nucleotide sequence ID" value="NZ_JBHSHL010000005.1"/>
</dbReference>
<accession>A0ABV9QIW6</accession>
<gene>
    <name evidence="7" type="ORF">ACFO4R_01835</name>
</gene>
<evidence type="ECO:0000259" key="6">
    <source>
        <dbReference type="Pfam" id="PF00155"/>
    </source>
</evidence>
<dbReference type="PANTHER" id="PTHR46383:SF1">
    <property type="entry name" value="ASPARTATE AMINOTRANSFERASE"/>
    <property type="match status" value="1"/>
</dbReference>
<keyword evidence="8" id="KW-1185">Reference proteome</keyword>
<dbReference type="Pfam" id="PF00155">
    <property type="entry name" value="Aminotran_1_2"/>
    <property type="match status" value="1"/>
</dbReference>
<feature type="domain" description="Aminotransferase class I/classII large" evidence="6">
    <location>
        <begin position="30"/>
        <end position="379"/>
    </location>
</feature>
<evidence type="ECO:0000256" key="1">
    <source>
        <dbReference type="ARBA" id="ARBA00001933"/>
    </source>
</evidence>
<comment type="cofactor">
    <cofactor evidence="1">
        <name>pyridoxal 5'-phosphate</name>
        <dbReference type="ChEBI" id="CHEBI:597326"/>
    </cofactor>
</comment>
<evidence type="ECO:0000256" key="2">
    <source>
        <dbReference type="ARBA" id="ARBA00007441"/>
    </source>
</evidence>
<dbReference type="SUPFAM" id="SSF53383">
    <property type="entry name" value="PLP-dependent transferases"/>
    <property type="match status" value="1"/>
</dbReference>
<dbReference type="PANTHER" id="PTHR46383">
    <property type="entry name" value="ASPARTATE AMINOTRANSFERASE"/>
    <property type="match status" value="1"/>
</dbReference>
<evidence type="ECO:0000256" key="5">
    <source>
        <dbReference type="ARBA" id="ARBA00022898"/>
    </source>
</evidence>
<keyword evidence="3 7" id="KW-0032">Aminotransferase</keyword>
<name>A0ABV9QIW6_9FIRM</name>
<proteinExistence type="inferred from homology"/>
<protein>
    <submittedName>
        <fullName evidence="7">Pyridoxal phosphate-dependent aminotransferase</fullName>
        <ecNumber evidence="7">2.6.1.-</ecNumber>
    </submittedName>
</protein>
<evidence type="ECO:0000256" key="4">
    <source>
        <dbReference type="ARBA" id="ARBA00022679"/>
    </source>
</evidence>
<dbReference type="Proteomes" id="UP001595916">
    <property type="component" value="Unassembled WGS sequence"/>
</dbReference>
<dbReference type="EMBL" id="JBHSHL010000005">
    <property type="protein sequence ID" value="MFC4803813.1"/>
    <property type="molecule type" value="Genomic_DNA"/>
</dbReference>
<dbReference type="Gene3D" id="3.90.1150.10">
    <property type="entry name" value="Aspartate Aminotransferase, domain 1"/>
    <property type="match status" value="1"/>
</dbReference>
<dbReference type="InterPro" id="IPR004839">
    <property type="entry name" value="Aminotransferase_I/II_large"/>
</dbReference>
<keyword evidence="5" id="KW-0663">Pyridoxal phosphate</keyword>
<evidence type="ECO:0000313" key="8">
    <source>
        <dbReference type="Proteomes" id="UP001595916"/>
    </source>
</evidence>
<dbReference type="CDD" id="cd00609">
    <property type="entry name" value="AAT_like"/>
    <property type="match status" value="1"/>
</dbReference>
<dbReference type="InterPro" id="IPR015424">
    <property type="entry name" value="PyrdxlP-dep_Trfase"/>
</dbReference>